<evidence type="ECO:0000313" key="8">
    <source>
        <dbReference type="Proteomes" id="UP001501508"/>
    </source>
</evidence>
<evidence type="ECO:0000313" key="7">
    <source>
        <dbReference type="EMBL" id="GAA4436767.1"/>
    </source>
</evidence>
<sequence>MTKFRLFFAATILAFVGLISTAQAQKQVELTLEGTDAMQFTKKELKVKAGQSVKLTLKHTGKLAKAAMGHNFVLLAQGTDVASFGQKAAQARDTEYIPKSEASKILAHTKLIGGGESTTVEFKAPKKGTYTYICSFPGHYALMQGKLIVE</sequence>
<keyword evidence="1" id="KW-0813">Transport</keyword>
<dbReference type="Pfam" id="PF00127">
    <property type="entry name" value="Copper-bind"/>
    <property type="match status" value="1"/>
</dbReference>
<dbReference type="InterPro" id="IPR008972">
    <property type="entry name" value="Cupredoxin"/>
</dbReference>
<dbReference type="InterPro" id="IPR000923">
    <property type="entry name" value="BlueCu_1"/>
</dbReference>
<dbReference type="InterPro" id="IPR028871">
    <property type="entry name" value="BlueCu_1_BS"/>
</dbReference>
<dbReference type="CDD" id="cd13922">
    <property type="entry name" value="Azurin"/>
    <property type="match status" value="1"/>
</dbReference>
<dbReference type="PANTHER" id="PTHR38439">
    <property type="entry name" value="AURACYANIN-B"/>
    <property type="match status" value="1"/>
</dbReference>
<gene>
    <name evidence="7" type="primary">azu</name>
    <name evidence="7" type="ORF">GCM10023091_15070</name>
</gene>
<evidence type="ECO:0000259" key="6">
    <source>
        <dbReference type="Pfam" id="PF00127"/>
    </source>
</evidence>
<dbReference type="InterPro" id="IPR050845">
    <property type="entry name" value="Cu-binding_ET"/>
</dbReference>
<proteinExistence type="predicted"/>
<organism evidence="7 8">
    <name type="scientific">Ravibacter arvi</name>
    <dbReference type="NCBI Taxonomy" id="2051041"/>
    <lineage>
        <taxon>Bacteria</taxon>
        <taxon>Pseudomonadati</taxon>
        <taxon>Bacteroidota</taxon>
        <taxon>Cytophagia</taxon>
        <taxon>Cytophagales</taxon>
        <taxon>Spirosomataceae</taxon>
        <taxon>Ravibacter</taxon>
    </lineage>
</organism>
<evidence type="ECO:0000256" key="3">
    <source>
        <dbReference type="ARBA" id="ARBA00022982"/>
    </source>
</evidence>
<evidence type="ECO:0000256" key="2">
    <source>
        <dbReference type="ARBA" id="ARBA00022723"/>
    </source>
</evidence>
<dbReference type="NCBIfam" id="TIGR02695">
    <property type="entry name" value="azurin"/>
    <property type="match status" value="1"/>
</dbReference>
<keyword evidence="8" id="KW-1185">Reference proteome</keyword>
<accession>A0ABP8LX74</accession>
<dbReference type="PROSITE" id="PS00196">
    <property type="entry name" value="COPPER_BLUE"/>
    <property type="match status" value="1"/>
</dbReference>
<name>A0ABP8LX74_9BACT</name>
<evidence type="ECO:0000256" key="1">
    <source>
        <dbReference type="ARBA" id="ARBA00022448"/>
    </source>
</evidence>
<feature type="signal peptide" evidence="5">
    <location>
        <begin position="1"/>
        <end position="24"/>
    </location>
</feature>
<keyword evidence="5" id="KW-0732">Signal</keyword>
<protein>
    <submittedName>
        <fullName evidence="7">Azurin</fullName>
    </submittedName>
</protein>
<feature type="chain" id="PRO_5047201686" evidence="5">
    <location>
        <begin position="25"/>
        <end position="150"/>
    </location>
</feature>
<comment type="caution">
    <text evidence="7">The sequence shown here is derived from an EMBL/GenBank/DDBJ whole genome shotgun (WGS) entry which is preliminary data.</text>
</comment>
<keyword evidence="3" id="KW-0249">Electron transport</keyword>
<dbReference type="Gene3D" id="2.60.40.420">
    <property type="entry name" value="Cupredoxins - blue copper proteins"/>
    <property type="match status" value="1"/>
</dbReference>
<dbReference type="PANTHER" id="PTHR38439:SF2">
    <property type="entry name" value="OUTER MEMBRANE PROTEIN H.8"/>
    <property type="match status" value="1"/>
</dbReference>
<dbReference type="RefSeq" id="WP_345027713.1">
    <property type="nucleotide sequence ID" value="NZ_BAABEY010000016.1"/>
</dbReference>
<reference evidence="8" key="1">
    <citation type="journal article" date="2019" name="Int. J. Syst. Evol. Microbiol.">
        <title>The Global Catalogue of Microorganisms (GCM) 10K type strain sequencing project: providing services to taxonomists for standard genome sequencing and annotation.</title>
        <authorList>
            <consortium name="The Broad Institute Genomics Platform"/>
            <consortium name="The Broad Institute Genome Sequencing Center for Infectious Disease"/>
            <person name="Wu L."/>
            <person name="Ma J."/>
        </authorList>
    </citation>
    <scope>NUCLEOTIDE SEQUENCE [LARGE SCALE GENOMIC DNA]</scope>
    <source>
        <strain evidence="8">JCM 31920</strain>
    </source>
</reference>
<evidence type="ECO:0000256" key="5">
    <source>
        <dbReference type="SAM" id="SignalP"/>
    </source>
</evidence>
<keyword evidence="2" id="KW-0479">Metal-binding</keyword>
<dbReference type="EMBL" id="BAABEY010000016">
    <property type="protein sequence ID" value="GAA4436767.1"/>
    <property type="molecule type" value="Genomic_DNA"/>
</dbReference>
<dbReference type="InterPro" id="IPR014068">
    <property type="entry name" value="Azurin"/>
</dbReference>
<feature type="domain" description="Blue (type 1) copper" evidence="6">
    <location>
        <begin position="28"/>
        <end position="150"/>
    </location>
</feature>
<dbReference type="Proteomes" id="UP001501508">
    <property type="component" value="Unassembled WGS sequence"/>
</dbReference>
<evidence type="ECO:0000256" key="4">
    <source>
        <dbReference type="ARBA" id="ARBA00023008"/>
    </source>
</evidence>
<keyword evidence="4" id="KW-0186">Copper</keyword>
<dbReference type="SUPFAM" id="SSF49503">
    <property type="entry name" value="Cupredoxins"/>
    <property type="match status" value="1"/>
</dbReference>